<evidence type="ECO:0000256" key="1">
    <source>
        <dbReference type="SAM" id="MobiDB-lite"/>
    </source>
</evidence>
<evidence type="ECO:0000313" key="4">
    <source>
        <dbReference type="Proteomes" id="UP000027222"/>
    </source>
</evidence>
<dbReference type="Gene3D" id="1.20.58.340">
    <property type="entry name" value="Magnesium transport protein CorA, transmembrane region"/>
    <property type="match status" value="1"/>
</dbReference>
<dbReference type="AlphaFoldDB" id="A0A067T9B6"/>
<keyword evidence="2" id="KW-1133">Transmembrane helix</keyword>
<evidence type="ECO:0000256" key="2">
    <source>
        <dbReference type="SAM" id="Phobius"/>
    </source>
</evidence>
<keyword evidence="2" id="KW-0472">Membrane</keyword>
<gene>
    <name evidence="3" type="ORF">GALMADRAFT_246836</name>
</gene>
<dbReference type="OrthoDB" id="2866354at2759"/>
<name>A0A067T9B6_GALM3</name>
<evidence type="ECO:0000313" key="3">
    <source>
        <dbReference type="EMBL" id="KDR76469.1"/>
    </source>
</evidence>
<dbReference type="Proteomes" id="UP000027222">
    <property type="component" value="Unassembled WGS sequence"/>
</dbReference>
<feature type="transmembrane region" description="Helical" evidence="2">
    <location>
        <begin position="425"/>
        <end position="445"/>
    </location>
</feature>
<sequence>MSKGNLFSHPEIESRASLPGVNRTTYGQETCLDLLEVYPHRIAWKERLDHAQLLRYFQEEKLEHQYNPAQEHPLRIFFVEELNFGVESWTSDSDSQSTASWLHDHFGVSPLFLDCLKSPKHSVTIGNASFIRREQGKRVALDGMYRYSPDLSTPPERPRPPVHVWFSQCLASHRGSTYIIHHCPEEAKQHIISCANGPNFPLLLRPLAIDMFLAEDCITKWTQRVAQTRNELLEYEKPLPDELDYDITAKAVEKLHQVSQLFQIIRDILTDVQDQFNFLVTTLGHHHDCKRVVAFGFISSLPSDGSDSLGDIDTSVDESLAFLCSKNQILKRWVLNYTERTQVQINRFFNHATQKDSAINLDISKLTSEIAVSSQRDSSAMITMAAVTMFFLPGTFMSALFSMVFFNIETNPAGQVVFSVAPQWWIFPVVTIPLTILVFLIWIVWMRIRDQRRRSEVILAARTEVMTSGESEKRFRSPLSPVRSFGSEKDPRGV</sequence>
<dbReference type="STRING" id="685588.A0A067T9B6"/>
<feature type="region of interest" description="Disordered" evidence="1">
    <location>
        <begin position="468"/>
        <end position="494"/>
    </location>
</feature>
<keyword evidence="2" id="KW-0812">Transmembrane</keyword>
<organism evidence="3 4">
    <name type="scientific">Galerina marginata (strain CBS 339.88)</name>
    <dbReference type="NCBI Taxonomy" id="685588"/>
    <lineage>
        <taxon>Eukaryota</taxon>
        <taxon>Fungi</taxon>
        <taxon>Dikarya</taxon>
        <taxon>Basidiomycota</taxon>
        <taxon>Agaricomycotina</taxon>
        <taxon>Agaricomycetes</taxon>
        <taxon>Agaricomycetidae</taxon>
        <taxon>Agaricales</taxon>
        <taxon>Agaricineae</taxon>
        <taxon>Strophariaceae</taxon>
        <taxon>Galerina</taxon>
    </lineage>
</organism>
<proteinExistence type="predicted"/>
<keyword evidence="4" id="KW-1185">Reference proteome</keyword>
<accession>A0A067T9B6</accession>
<protein>
    <submittedName>
        <fullName evidence="3">Uncharacterized protein</fullName>
    </submittedName>
</protein>
<feature type="transmembrane region" description="Helical" evidence="2">
    <location>
        <begin position="382"/>
        <end position="405"/>
    </location>
</feature>
<dbReference type="HOGENOM" id="CLU_046443_0_0_1"/>
<dbReference type="EMBL" id="KL142378">
    <property type="protein sequence ID" value="KDR76469.1"/>
    <property type="molecule type" value="Genomic_DNA"/>
</dbReference>
<reference evidence="4" key="1">
    <citation type="journal article" date="2014" name="Proc. Natl. Acad. Sci. U.S.A.">
        <title>Extensive sampling of basidiomycete genomes demonstrates inadequacy of the white-rot/brown-rot paradigm for wood decay fungi.</title>
        <authorList>
            <person name="Riley R."/>
            <person name="Salamov A.A."/>
            <person name="Brown D.W."/>
            <person name="Nagy L.G."/>
            <person name="Floudas D."/>
            <person name="Held B.W."/>
            <person name="Levasseur A."/>
            <person name="Lombard V."/>
            <person name="Morin E."/>
            <person name="Otillar R."/>
            <person name="Lindquist E.A."/>
            <person name="Sun H."/>
            <person name="LaButti K.M."/>
            <person name="Schmutz J."/>
            <person name="Jabbour D."/>
            <person name="Luo H."/>
            <person name="Baker S.E."/>
            <person name="Pisabarro A.G."/>
            <person name="Walton J.D."/>
            <person name="Blanchette R.A."/>
            <person name="Henrissat B."/>
            <person name="Martin F."/>
            <person name="Cullen D."/>
            <person name="Hibbett D.S."/>
            <person name="Grigoriev I.V."/>
        </authorList>
    </citation>
    <scope>NUCLEOTIDE SEQUENCE [LARGE SCALE GENOMIC DNA]</scope>
    <source>
        <strain evidence="4">CBS 339.88</strain>
    </source>
</reference>